<evidence type="ECO:0000256" key="7">
    <source>
        <dbReference type="ARBA" id="ARBA00047292"/>
    </source>
</evidence>
<dbReference type="Gene3D" id="3.30.200.20">
    <property type="entry name" value="Phosphorylase Kinase, domain 1"/>
    <property type="match status" value="1"/>
</dbReference>
<dbReference type="InterPro" id="IPR017441">
    <property type="entry name" value="Protein_kinase_ATP_BS"/>
</dbReference>
<dbReference type="OrthoDB" id="63267at2759"/>
<comment type="similarity">
    <text evidence="10">Belongs to the protein kinase superfamily.</text>
</comment>
<evidence type="ECO:0000313" key="14">
    <source>
        <dbReference type="EMBL" id="CAG8498822.1"/>
    </source>
</evidence>
<feature type="domain" description="AGC-kinase C-terminal" evidence="13">
    <location>
        <begin position="309"/>
        <end position="370"/>
    </location>
</feature>
<accession>A0A9N8ZKR6</accession>
<dbReference type="Gene3D" id="1.10.510.10">
    <property type="entry name" value="Transferase(Phosphotransferase) domain 1"/>
    <property type="match status" value="1"/>
</dbReference>
<dbReference type="PROSITE" id="PS00108">
    <property type="entry name" value="PROTEIN_KINASE_ST"/>
    <property type="match status" value="1"/>
</dbReference>
<keyword evidence="3" id="KW-0808">Transferase</keyword>
<dbReference type="Proteomes" id="UP000789759">
    <property type="component" value="Unassembled WGS sequence"/>
</dbReference>
<evidence type="ECO:0000256" key="10">
    <source>
        <dbReference type="RuleBase" id="RU000304"/>
    </source>
</evidence>
<dbReference type="PROSITE" id="PS00107">
    <property type="entry name" value="PROTEIN_KINASE_ATP"/>
    <property type="match status" value="1"/>
</dbReference>
<dbReference type="PROSITE" id="PS50011">
    <property type="entry name" value="PROTEIN_KINASE_DOM"/>
    <property type="match status" value="1"/>
</dbReference>
<name>A0A9N8ZKR6_9GLOM</name>
<dbReference type="GO" id="GO:0004691">
    <property type="term" value="F:cAMP-dependent protein kinase activity"/>
    <property type="evidence" value="ECO:0007669"/>
    <property type="project" value="UniProtKB-EC"/>
</dbReference>
<feature type="compositionally biased region" description="Polar residues" evidence="11">
    <location>
        <begin position="21"/>
        <end position="40"/>
    </location>
</feature>
<proteinExistence type="inferred from homology"/>
<dbReference type="InterPro" id="IPR000961">
    <property type="entry name" value="AGC-kinase_C"/>
</dbReference>
<reference evidence="14" key="1">
    <citation type="submission" date="2021-06" db="EMBL/GenBank/DDBJ databases">
        <authorList>
            <person name="Kallberg Y."/>
            <person name="Tangrot J."/>
            <person name="Rosling A."/>
        </authorList>
    </citation>
    <scope>NUCLEOTIDE SEQUENCE</scope>
    <source>
        <strain evidence="14">FL966</strain>
    </source>
</reference>
<protein>
    <recommendedName>
        <fullName evidence="1">cAMP-dependent protein kinase</fullName>
        <ecNumber evidence="1">2.7.11.11</ecNumber>
    </recommendedName>
</protein>
<evidence type="ECO:0000256" key="9">
    <source>
        <dbReference type="PROSITE-ProRule" id="PRU10141"/>
    </source>
</evidence>
<dbReference type="GO" id="GO:0005524">
    <property type="term" value="F:ATP binding"/>
    <property type="evidence" value="ECO:0007669"/>
    <property type="project" value="UniProtKB-UniRule"/>
</dbReference>
<gene>
    <name evidence="14" type="ORF">CPELLU_LOCUS2349</name>
</gene>
<keyword evidence="2 10" id="KW-0723">Serine/threonine-protein kinase</keyword>
<evidence type="ECO:0000256" key="6">
    <source>
        <dbReference type="ARBA" id="ARBA00022840"/>
    </source>
</evidence>
<keyword evidence="5" id="KW-0418">Kinase</keyword>
<evidence type="ECO:0000313" key="15">
    <source>
        <dbReference type="Proteomes" id="UP000789759"/>
    </source>
</evidence>
<evidence type="ECO:0000256" key="8">
    <source>
        <dbReference type="ARBA" id="ARBA00047454"/>
    </source>
</evidence>
<dbReference type="EC" id="2.7.11.11" evidence="1"/>
<evidence type="ECO:0000256" key="3">
    <source>
        <dbReference type="ARBA" id="ARBA00022679"/>
    </source>
</evidence>
<dbReference type="InterPro" id="IPR008271">
    <property type="entry name" value="Ser/Thr_kinase_AS"/>
</dbReference>
<dbReference type="InterPro" id="IPR011009">
    <property type="entry name" value="Kinase-like_dom_sf"/>
</dbReference>
<keyword evidence="4 9" id="KW-0547">Nucleotide-binding</keyword>
<evidence type="ECO:0000256" key="1">
    <source>
        <dbReference type="ARBA" id="ARBA00012444"/>
    </source>
</evidence>
<keyword evidence="6 9" id="KW-0067">ATP-binding</keyword>
<dbReference type="Pfam" id="PF00069">
    <property type="entry name" value="Pkinase"/>
    <property type="match status" value="1"/>
</dbReference>
<dbReference type="GO" id="GO:0005952">
    <property type="term" value="C:cAMP-dependent protein kinase complex"/>
    <property type="evidence" value="ECO:0007669"/>
    <property type="project" value="TreeGrafter"/>
</dbReference>
<dbReference type="EMBL" id="CAJVQA010000996">
    <property type="protein sequence ID" value="CAG8498822.1"/>
    <property type="molecule type" value="Genomic_DNA"/>
</dbReference>
<dbReference type="GO" id="GO:0005829">
    <property type="term" value="C:cytosol"/>
    <property type="evidence" value="ECO:0007669"/>
    <property type="project" value="TreeGrafter"/>
</dbReference>
<comment type="catalytic activity">
    <reaction evidence="7">
        <text>L-threonyl-[protein] + ATP = O-phospho-L-threonyl-[protein] + ADP + H(+)</text>
        <dbReference type="Rhea" id="RHEA:46608"/>
        <dbReference type="Rhea" id="RHEA-COMP:11060"/>
        <dbReference type="Rhea" id="RHEA-COMP:11605"/>
        <dbReference type="ChEBI" id="CHEBI:15378"/>
        <dbReference type="ChEBI" id="CHEBI:30013"/>
        <dbReference type="ChEBI" id="CHEBI:30616"/>
        <dbReference type="ChEBI" id="CHEBI:61977"/>
        <dbReference type="ChEBI" id="CHEBI:456216"/>
        <dbReference type="EC" id="2.7.11.11"/>
    </reaction>
</comment>
<comment type="caution">
    <text evidence="14">The sequence shown here is derived from an EMBL/GenBank/DDBJ whole genome shotgun (WGS) entry which is preliminary data.</text>
</comment>
<dbReference type="PANTHER" id="PTHR24353">
    <property type="entry name" value="CYCLIC NUCLEOTIDE-DEPENDENT PROTEIN KINASE"/>
    <property type="match status" value="1"/>
</dbReference>
<dbReference type="FunFam" id="1.10.510.10:FF:000005">
    <property type="entry name" value="cAMP-dependent protein kinase catalytic subunit alpha"/>
    <property type="match status" value="1"/>
</dbReference>
<dbReference type="PROSITE" id="PS51285">
    <property type="entry name" value="AGC_KINASE_CTER"/>
    <property type="match status" value="1"/>
</dbReference>
<feature type="domain" description="Protein kinase" evidence="12">
    <location>
        <begin position="62"/>
        <end position="308"/>
    </location>
</feature>
<feature type="region of interest" description="Disordered" evidence="11">
    <location>
        <begin position="1"/>
        <end position="47"/>
    </location>
</feature>
<sequence length="370" mass="42496">MRDKPPVNGNGHAFNEGANGSGSELTTVFPNVNGNQTYSNEGERQEPTSRYIARPNFGLIDFTLLDTLGTGTFGRVYLTKFKHTENYYAMKVLKKLEVVRLKQVEHINSEKLILSQVHHPFIDDRNLYMLLEYVIGGELFSHLRKAGRFTTDMTRFYAAEIVLAIEYLHSKDIIYRDLKPENLLLDCRGHVKITDFGFAKRIEDRTWTLCGTPEYLAPEIIQSKGHGKPVDWWALGILIFEMLAGYPPFFDDNPFGIYEKILAGKIQFPTHFDPNAKDLIKRLLTSDRTKRLGNLRGGSEDVRKHKWFRGVDWQGLYERRVQAPIVPPYQHPGDTSNFEKYPEPSDEENNVSSPGILPGVDPYRHLFLNF</sequence>
<dbReference type="SUPFAM" id="SSF56112">
    <property type="entry name" value="Protein kinase-like (PK-like)"/>
    <property type="match status" value="1"/>
</dbReference>
<evidence type="ECO:0000256" key="4">
    <source>
        <dbReference type="ARBA" id="ARBA00022741"/>
    </source>
</evidence>
<feature type="region of interest" description="Disordered" evidence="11">
    <location>
        <begin position="328"/>
        <end position="355"/>
    </location>
</feature>
<feature type="binding site" evidence="9">
    <location>
        <position position="91"/>
    </location>
    <ligand>
        <name>ATP</name>
        <dbReference type="ChEBI" id="CHEBI:30616"/>
    </ligand>
</feature>
<evidence type="ECO:0000256" key="2">
    <source>
        <dbReference type="ARBA" id="ARBA00022527"/>
    </source>
</evidence>
<evidence type="ECO:0000259" key="13">
    <source>
        <dbReference type="PROSITE" id="PS51285"/>
    </source>
</evidence>
<organism evidence="14 15">
    <name type="scientific">Cetraspora pellucida</name>
    <dbReference type="NCBI Taxonomy" id="1433469"/>
    <lineage>
        <taxon>Eukaryota</taxon>
        <taxon>Fungi</taxon>
        <taxon>Fungi incertae sedis</taxon>
        <taxon>Mucoromycota</taxon>
        <taxon>Glomeromycotina</taxon>
        <taxon>Glomeromycetes</taxon>
        <taxon>Diversisporales</taxon>
        <taxon>Gigasporaceae</taxon>
        <taxon>Cetraspora</taxon>
    </lineage>
</organism>
<evidence type="ECO:0000259" key="12">
    <source>
        <dbReference type="PROSITE" id="PS50011"/>
    </source>
</evidence>
<dbReference type="InterPro" id="IPR000719">
    <property type="entry name" value="Prot_kinase_dom"/>
</dbReference>
<comment type="catalytic activity">
    <reaction evidence="8">
        <text>L-seryl-[protein] + ATP = O-phospho-L-seryl-[protein] + ADP + H(+)</text>
        <dbReference type="Rhea" id="RHEA:17989"/>
        <dbReference type="Rhea" id="RHEA-COMP:9863"/>
        <dbReference type="Rhea" id="RHEA-COMP:11604"/>
        <dbReference type="ChEBI" id="CHEBI:15378"/>
        <dbReference type="ChEBI" id="CHEBI:29999"/>
        <dbReference type="ChEBI" id="CHEBI:30616"/>
        <dbReference type="ChEBI" id="CHEBI:83421"/>
        <dbReference type="ChEBI" id="CHEBI:456216"/>
        <dbReference type="EC" id="2.7.11.11"/>
    </reaction>
</comment>
<evidence type="ECO:0000256" key="5">
    <source>
        <dbReference type="ARBA" id="ARBA00022777"/>
    </source>
</evidence>
<dbReference type="SMART" id="SM00133">
    <property type="entry name" value="S_TK_X"/>
    <property type="match status" value="1"/>
</dbReference>
<dbReference type="SMART" id="SM00220">
    <property type="entry name" value="S_TKc"/>
    <property type="match status" value="1"/>
</dbReference>
<dbReference type="PANTHER" id="PTHR24353:SF37">
    <property type="entry name" value="CAMP-DEPENDENT PROTEIN KINASE CATALYTIC SUBUNIT PRKX"/>
    <property type="match status" value="1"/>
</dbReference>
<evidence type="ECO:0000256" key="11">
    <source>
        <dbReference type="SAM" id="MobiDB-lite"/>
    </source>
</evidence>
<dbReference type="CDD" id="cd05580">
    <property type="entry name" value="STKc_PKA_like"/>
    <property type="match status" value="1"/>
</dbReference>
<dbReference type="AlphaFoldDB" id="A0A9N8ZKR6"/>
<keyword evidence="15" id="KW-1185">Reference proteome</keyword>